<evidence type="ECO:0000313" key="1">
    <source>
        <dbReference type="EMBL" id="GAV01976.1"/>
    </source>
</evidence>
<keyword evidence="2" id="KW-1185">Reference proteome</keyword>
<dbReference type="Proteomes" id="UP000186922">
    <property type="component" value="Unassembled WGS sequence"/>
</dbReference>
<protein>
    <submittedName>
        <fullName evidence="1">Uncharacterized protein</fullName>
    </submittedName>
</protein>
<dbReference type="AlphaFoldDB" id="A0A1D1VMB9"/>
<proteinExistence type="predicted"/>
<gene>
    <name evidence="1" type="primary">RvY_12598-1</name>
    <name evidence="1" type="synonym">RvY_12598.1</name>
    <name evidence="1" type="ORF">RvY_12598</name>
</gene>
<evidence type="ECO:0000313" key="2">
    <source>
        <dbReference type="Proteomes" id="UP000186922"/>
    </source>
</evidence>
<organism evidence="1 2">
    <name type="scientific">Ramazzottius varieornatus</name>
    <name type="common">Water bear</name>
    <name type="synonym">Tardigrade</name>
    <dbReference type="NCBI Taxonomy" id="947166"/>
    <lineage>
        <taxon>Eukaryota</taxon>
        <taxon>Metazoa</taxon>
        <taxon>Ecdysozoa</taxon>
        <taxon>Tardigrada</taxon>
        <taxon>Eutardigrada</taxon>
        <taxon>Parachela</taxon>
        <taxon>Hypsibioidea</taxon>
        <taxon>Ramazzottiidae</taxon>
        <taxon>Ramazzottius</taxon>
    </lineage>
</organism>
<sequence>MKVIRLIADYPENRRFPSPVGRRQSRAGLWRHVSGSAFLSQSNPRGFRIFAPCNPRKTSQQNSWILEFRLWISSFEITHLASLSFHIISTEQPFLCRSFHLQSFG</sequence>
<accession>A0A1D1VMB9</accession>
<dbReference type="EMBL" id="BDGG01000007">
    <property type="protein sequence ID" value="GAV01976.1"/>
    <property type="molecule type" value="Genomic_DNA"/>
</dbReference>
<reference evidence="1 2" key="1">
    <citation type="journal article" date="2016" name="Nat. Commun.">
        <title>Extremotolerant tardigrade genome and improved radiotolerance of human cultured cells by tardigrade-unique protein.</title>
        <authorList>
            <person name="Hashimoto T."/>
            <person name="Horikawa D.D."/>
            <person name="Saito Y."/>
            <person name="Kuwahara H."/>
            <person name="Kozuka-Hata H."/>
            <person name="Shin-I T."/>
            <person name="Minakuchi Y."/>
            <person name="Ohishi K."/>
            <person name="Motoyama A."/>
            <person name="Aizu T."/>
            <person name="Enomoto A."/>
            <person name="Kondo K."/>
            <person name="Tanaka S."/>
            <person name="Hara Y."/>
            <person name="Koshikawa S."/>
            <person name="Sagara H."/>
            <person name="Miura T."/>
            <person name="Yokobori S."/>
            <person name="Miyagawa K."/>
            <person name="Suzuki Y."/>
            <person name="Kubo T."/>
            <person name="Oyama M."/>
            <person name="Kohara Y."/>
            <person name="Fujiyama A."/>
            <person name="Arakawa K."/>
            <person name="Katayama T."/>
            <person name="Toyoda A."/>
            <person name="Kunieda T."/>
        </authorList>
    </citation>
    <scope>NUCLEOTIDE SEQUENCE [LARGE SCALE GENOMIC DNA]</scope>
    <source>
        <strain evidence="1 2">YOKOZUNA-1</strain>
    </source>
</reference>
<comment type="caution">
    <text evidence="1">The sequence shown here is derived from an EMBL/GenBank/DDBJ whole genome shotgun (WGS) entry which is preliminary data.</text>
</comment>
<name>A0A1D1VMB9_RAMVA</name>